<dbReference type="Pfam" id="PF00535">
    <property type="entry name" value="Glycos_transf_2"/>
    <property type="match status" value="1"/>
</dbReference>
<reference evidence="10 11" key="1">
    <citation type="journal article" date="2012" name="Proc. Natl. Acad. Sci. U.S.A.">
        <title>Genome and physiology of a model Epsilonproteobacterium responsible for sulfide detoxification in marine oxygen depletion zones.</title>
        <authorList>
            <person name="Grote J."/>
            <person name="Schott T."/>
            <person name="Bruckner C.G."/>
            <person name="Glockner F.O."/>
            <person name="Jost G."/>
            <person name="Teeling H."/>
            <person name="Labrenz M."/>
            <person name="Jurgens K."/>
        </authorList>
    </citation>
    <scope>NUCLEOTIDE SEQUENCE [LARGE SCALE GENOMIC DNA]</scope>
    <source>
        <strain evidence="10 11">GD1</strain>
    </source>
</reference>
<evidence type="ECO:0000313" key="10">
    <source>
        <dbReference type="EMBL" id="EHP29005.1"/>
    </source>
</evidence>
<proteinExistence type="predicted"/>
<keyword evidence="3 10" id="KW-0808">Transferase</keyword>
<dbReference type="InterPro" id="IPR029044">
    <property type="entry name" value="Nucleotide-diphossugar_trans"/>
</dbReference>
<dbReference type="InterPro" id="IPR050256">
    <property type="entry name" value="Glycosyltransferase_2"/>
</dbReference>
<dbReference type="OrthoDB" id="9802649at2"/>
<evidence type="ECO:0000256" key="1">
    <source>
        <dbReference type="ARBA" id="ARBA00022475"/>
    </source>
</evidence>
<feature type="transmembrane region" description="Helical" evidence="8">
    <location>
        <begin position="262"/>
        <end position="283"/>
    </location>
</feature>
<keyword evidence="2 10" id="KW-0328">Glycosyltransferase</keyword>
<evidence type="ECO:0000256" key="7">
    <source>
        <dbReference type="ARBA" id="ARBA00023136"/>
    </source>
</evidence>
<dbReference type="SUPFAM" id="SSF53448">
    <property type="entry name" value="Nucleotide-diphospho-sugar transferases"/>
    <property type="match status" value="1"/>
</dbReference>
<dbReference type="eggNOG" id="COG0463">
    <property type="taxonomic scope" value="Bacteria"/>
</dbReference>
<dbReference type="RefSeq" id="WP_008337687.1">
    <property type="nucleotide sequence ID" value="NZ_AFRZ01000001.1"/>
</dbReference>
<evidence type="ECO:0000256" key="4">
    <source>
        <dbReference type="ARBA" id="ARBA00022692"/>
    </source>
</evidence>
<dbReference type="CDD" id="cd04187">
    <property type="entry name" value="DPM1_like_bac"/>
    <property type="match status" value="1"/>
</dbReference>
<comment type="caution">
    <text evidence="10">The sequence shown here is derived from an EMBL/GenBank/DDBJ whole genome shotgun (WGS) entry which is preliminary data.</text>
</comment>
<evidence type="ECO:0000256" key="5">
    <source>
        <dbReference type="ARBA" id="ARBA00022985"/>
    </source>
</evidence>
<keyword evidence="7 8" id="KW-0472">Membrane</keyword>
<name>B6BKF0_SULGG</name>
<dbReference type="EMBL" id="AFRZ01000001">
    <property type="protein sequence ID" value="EHP29005.1"/>
    <property type="molecule type" value="Genomic_DNA"/>
</dbReference>
<evidence type="ECO:0000256" key="3">
    <source>
        <dbReference type="ARBA" id="ARBA00022679"/>
    </source>
</evidence>
<dbReference type="GO" id="GO:0005886">
    <property type="term" value="C:plasma membrane"/>
    <property type="evidence" value="ECO:0007669"/>
    <property type="project" value="TreeGrafter"/>
</dbReference>
<dbReference type="PANTHER" id="PTHR48090:SF3">
    <property type="entry name" value="UNDECAPRENYL-PHOSPHATE 4-DEOXY-4-FORMAMIDO-L-ARABINOSE TRANSFERASE"/>
    <property type="match status" value="1"/>
</dbReference>
<keyword evidence="4 8" id="KW-0812">Transmembrane</keyword>
<dbReference type="Proteomes" id="UP000006431">
    <property type="component" value="Unassembled WGS sequence"/>
</dbReference>
<gene>
    <name evidence="10" type="ORF">SMGD1_0478</name>
</gene>
<sequence>MIDKMKISICIPVYNGAATIALLVEEVKEKLNEYELEIILINDGSKDNSEDVCVDISKKYDFVKFIALRKNFGEHNAVLCGLNYITGDYCVIIDDDFQNPPSEIIALIEESKKGYDVVYSKYEEKKHHWFRNLGSKFNDSVATWLLNKPKGLYLSSFKLIKKEVVDEIIKYKGPFPYIDGLILRVTDNIGVRTVEHSKREEGESNYTLSKLISLWLNMFVNFSIKPLRIATVVGVTISLCSFILGIVFIIEKLIHPDTSMGWTSLMVSILFLSGIQLVFLGIIGEYLGKQYLDQNGTPSAVVKKEYL</sequence>
<dbReference type="EC" id="2.4.1.-" evidence="10"/>
<accession>H1FV79</accession>
<keyword evidence="11" id="KW-1185">Reference proteome</keyword>
<protein>
    <submittedName>
        <fullName evidence="10">Glycosyl transferase, family 2</fullName>
        <ecNumber evidence="10">2.4.1.-</ecNumber>
    </submittedName>
</protein>
<dbReference type="GO" id="GO:0009103">
    <property type="term" value="P:lipopolysaccharide biosynthetic process"/>
    <property type="evidence" value="ECO:0007669"/>
    <property type="project" value="UniProtKB-KW"/>
</dbReference>
<accession>B6BKF0</accession>
<dbReference type="HOGENOM" id="CLU_033536_0_0_7"/>
<keyword evidence="1" id="KW-1003">Cell membrane</keyword>
<organism evidence="10 11">
    <name type="scientific">Sulfurimonas gotlandica (strain DSM 19862 / JCM 16533 / GD1)</name>
    <dbReference type="NCBI Taxonomy" id="929558"/>
    <lineage>
        <taxon>Bacteria</taxon>
        <taxon>Pseudomonadati</taxon>
        <taxon>Campylobacterota</taxon>
        <taxon>Epsilonproteobacteria</taxon>
        <taxon>Campylobacterales</taxon>
        <taxon>Sulfurimonadaceae</taxon>
        <taxon>Sulfurimonas</taxon>
    </lineage>
</organism>
<dbReference type="InterPro" id="IPR001173">
    <property type="entry name" value="Glyco_trans_2-like"/>
</dbReference>
<evidence type="ECO:0000256" key="6">
    <source>
        <dbReference type="ARBA" id="ARBA00022989"/>
    </source>
</evidence>
<keyword evidence="6 8" id="KW-1133">Transmembrane helix</keyword>
<dbReference type="STRING" id="929558.SMGD1_0478"/>
<dbReference type="PATRIC" id="fig|929558.5.peg.476"/>
<evidence type="ECO:0000313" key="11">
    <source>
        <dbReference type="Proteomes" id="UP000006431"/>
    </source>
</evidence>
<dbReference type="PANTHER" id="PTHR48090">
    <property type="entry name" value="UNDECAPRENYL-PHOSPHATE 4-DEOXY-4-FORMAMIDO-L-ARABINOSE TRANSFERASE-RELATED"/>
    <property type="match status" value="1"/>
</dbReference>
<evidence type="ECO:0000259" key="9">
    <source>
        <dbReference type="Pfam" id="PF00535"/>
    </source>
</evidence>
<feature type="domain" description="Glycosyltransferase 2-like" evidence="9">
    <location>
        <begin position="8"/>
        <end position="164"/>
    </location>
</feature>
<evidence type="ECO:0000256" key="2">
    <source>
        <dbReference type="ARBA" id="ARBA00022676"/>
    </source>
</evidence>
<dbReference type="GO" id="GO:0099621">
    <property type="term" value="F:undecaprenyl-phosphate 4-deoxy-4-formamido-L-arabinose transferase activity"/>
    <property type="evidence" value="ECO:0007669"/>
    <property type="project" value="TreeGrafter"/>
</dbReference>
<dbReference type="Gene3D" id="3.90.550.10">
    <property type="entry name" value="Spore Coat Polysaccharide Biosynthesis Protein SpsA, Chain A"/>
    <property type="match status" value="1"/>
</dbReference>
<feature type="transmembrane region" description="Helical" evidence="8">
    <location>
        <begin position="227"/>
        <end position="250"/>
    </location>
</feature>
<dbReference type="AlphaFoldDB" id="B6BKF0"/>
<evidence type="ECO:0000256" key="8">
    <source>
        <dbReference type="SAM" id="Phobius"/>
    </source>
</evidence>
<keyword evidence="5" id="KW-0448">Lipopolysaccharide biosynthesis</keyword>